<dbReference type="GO" id="GO:0004693">
    <property type="term" value="F:cyclin-dependent protein serine/threonine kinase activity"/>
    <property type="evidence" value="ECO:0007669"/>
    <property type="project" value="UniProtKB-EC"/>
</dbReference>
<dbReference type="EC" id="2.7.11.22" evidence="2"/>
<sequence length="422" mass="46944">MEQATDLSSVFDIDTLETIEESPVSYVTKAKYRGADAADSVQWIAIKTASTLPEFSRKPHDIIKELKILLKLTHVNIVRVLGHMFEHATHSIHFWMPFTPCSLYDLLSSPTFAPYLVPGVLTANFPTSRAQSFTVLAKALIYQILAAVAYLHDQHIAHRDIKPRNLLLTSDGVVKLIDFGIAWSDDEVEQLWAEPPDDMCFDVATGPYRAPELLFGPTTYDPFATDLWSAGVTIAEFFTPLKLWRRYADSDFDDEPEDDSSATGFIVPEGIDPNDPDAEWFRVSLFNADRGEIGLAWSIFKIRGTPSDENWPTFKDLPMADKVTFQTAPAIDLQTVLPNVPPEHTSASSESSPSASVLELVDRMLAYPPEKRLRASQAMRHPFLTEGPLLVPRDYSVETPVAGVSTLEGASLGDLLRAYLNT</sequence>
<reference evidence="11 12" key="1">
    <citation type="submission" date="2016-07" db="EMBL/GenBank/DDBJ databases">
        <title>Draft genome of the white-rot fungus Obba rivulosa 3A-2.</title>
        <authorList>
            <consortium name="DOE Joint Genome Institute"/>
            <person name="Miettinen O."/>
            <person name="Riley R."/>
            <person name="Acob R."/>
            <person name="Barry K."/>
            <person name="Cullen D."/>
            <person name="De Vries R."/>
            <person name="Hainaut M."/>
            <person name="Hatakka A."/>
            <person name="Henrissat B."/>
            <person name="Hilden K."/>
            <person name="Kuo R."/>
            <person name="Labutti K."/>
            <person name="Lipzen A."/>
            <person name="Makela M.R."/>
            <person name="Sandor L."/>
            <person name="Spatafora J.W."/>
            <person name="Grigoriev I.V."/>
            <person name="Hibbett D.S."/>
        </authorList>
    </citation>
    <scope>NUCLEOTIDE SEQUENCE [LARGE SCALE GENOMIC DNA]</scope>
    <source>
        <strain evidence="11 12">3A-2</strain>
    </source>
</reference>
<dbReference type="Gene3D" id="3.30.200.20">
    <property type="entry name" value="Phosphorylase Kinase, domain 1"/>
    <property type="match status" value="1"/>
</dbReference>
<comment type="similarity">
    <text evidence="1">Belongs to the protein kinase superfamily. CMGC Ser/Thr protein kinase family. CDC2/CDKX subfamily.</text>
</comment>
<evidence type="ECO:0000313" key="11">
    <source>
        <dbReference type="EMBL" id="OCH95714.1"/>
    </source>
</evidence>
<evidence type="ECO:0000259" key="10">
    <source>
        <dbReference type="PROSITE" id="PS50011"/>
    </source>
</evidence>
<keyword evidence="4" id="KW-0808">Transferase</keyword>
<dbReference type="PANTHER" id="PTHR24056">
    <property type="entry name" value="CELL DIVISION PROTEIN KINASE"/>
    <property type="match status" value="1"/>
</dbReference>
<dbReference type="Gene3D" id="1.10.510.10">
    <property type="entry name" value="Transferase(Phosphotransferase) domain 1"/>
    <property type="match status" value="1"/>
</dbReference>
<evidence type="ECO:0000256" key="7">
    <source>
        <dbReference type="ARBA" id="ARBA00022840"/>
    </source>
</evidence>
<comment type="catalytic activity">
    <reaction evidence="8">
        <text>L-threonyl-[protein] + ATP = O-phospho-L-threonyl-[protein] + ADP + H(+)</text>
        <dbReference type="Rhea" id="RHEA:46608"/>
        <dbReference type="Rhea" id="RHEA-COMP:11060"/>
        <dbReference type="Rhea" id="RHEA-COMP:11605"/>
        <dbReference type="ChEBI" id="CHEBI:15378"/>
        <dbReference type="ChEBI" id="CHEBI:30013"/>
        <dbReference type="ChEBI" id="CHEBI:30616"/>
        <dbReference type="ChEBI" id="CHEBI:61977"/>
        <dbReference type="ChEBI" id="CHEBI:456216"/>
        <dbReference type="EC" id="2.7.11.22"/>
    </reaction>
</comment>
<dbReference type="InterPro" id="IPR008271">
    <property type="entry name" value="Ser/Thr_kinase_AS"/>
</dbReference>
<evidence type="ECO:0000256" key="2">
    <source>
        <dbReference type="ARBA" id="ARBA00012425"/>
    </source>
</evidence>
<comment type="catalytic activity">
    <reaction evidence="9">
        <text>L-seryl-[protein] + ATP = O-phospho-L-seryl-[protein] + ADP + H(+)</text>
        <dbReference type="Rhea" id="RHEA:17989"/>
        <dbReference type="Rhea" id="RHEA-COMP:9863"/>
        <dbReference type="Rhea" id="RHEA-COMP:11604"/>
        <dbReference type="ChEBI" id="CHEBI:15378"/>
        <dbReference type="ChEBI" id="CHEBI:29999"/>
        <dbReference type="ChEBI" id="CHEBI:30616"/>
        <dbReference type="ChEBI" id="CHEBI:83421"/>
        <dbReference type="ChEBI" id="CHEBI:456216"/>
        <dbReference type="EC" id="2.7.11.22"/>
    </reaction>
</comment>
<dbReference type="GO" id="GO:0005634">
    <property type="term" value="C:nucleus"/>
    <property type="evidence" value="ECO:0007669"/>
    <property type="project" value="TreeGrafter"/>
</dbReference>
<evidence type="ECO:0000256" key="1">
    <source>
        <dbReference type="ARBA" id="ARBA00006485"/>
    </source>
</evidence>
<protein>
    <recommendedName>
        <fullName evidence="2">cyclin-dependent kinase</fullName>
        <ecNumber evidence="2">2.7.11.22</ecNumber>
    </recommendedName>
</protein>
<dbReference type="PANTHER" id="PTHR24056:SF171">
    <property type="entry name" value="CYCLIN-DEPENDENT KINASE 20"/>
    <property type="match status" value="1"/>
</dbReference>
<evidence type="ECO:0000256" key="6">
    <source>
        <dbReference type="ARBA" id="ARBA00022777"/>
    </source>
</evidence>
<keyword evidence="7" id="KW-0067">ATP-binding</keyword>
<evidence type="ECO:0000256" key="8">
    <source>
        <dbReference type="ARBA" id="ARBA00047811"/>
    </source>
</evidence>
<dbReference type="AlphaFoldDB" id="A0A8E2DUA3"/>
<dbReference type="EMBL" id="KV722334">
    <property type="protein sequence ID" value="OCH95714.1"/>
    <property type="molecule type" value="Genomic_DNA"/>
</dbReference>
<dbReference type="OrthoDB" id="413582at2759"/>
<proteinExistence type="inferred from homology"/>
<keyword evidence="3" id="KW-0723">Serine/threonine-protein kinase</keyword>
<keyword evidence="5" id="KW-0547">Nucleotide-binding</keyword>
<organism evidence="11 12">
    <name type="scientific">Obba rivulosa</name>
    <dbReference type="NCBI Taxonomy" id="1052685"/>
    <lineage>
        <taxon>Eukaryota</taxon>
        <taxon>Fungi</taxon>
        <taxon>Dikarya</taxon>
        <taxon>Basidiomycota</taxon>
        <taxon>Agaricomycotina</taxon>
        <taxon>Agaricomycetes</taxon>
        <taxon>Polyporales</taxon>
        <taxon>Gelatoporiaceae</taxon>
        <taxon>Obba</taxon>
    </lineage>
</organism>
<evidence type="ECO:0000256" key="5">
    <source>
        <dbReference type="ARBA" id="ARBA00022741"/>
    </source>
</evidence>
<dbReference type="PROSITE" id="PS00108">
    <property type="entry name" value="PROTEIN_KINASE_ST"/>
    <property type="match status" value="1"/>
</dbReference>
<dbReference type="Proteomes" id="UP000250043">
    <property type="component" value="Unassembled WGS sequence"/>
</dbReference>
<keyword evidence="12" id="KW-1185">Reference proteome</keyword>
<evidence type="ECO:0000256" key="4">
    <source>
        <dbReference type="ARBA" id="ARBA00022679"/>
    </source>
</evidence>
<dbReference type="InterPro" id="IPR011009">
    <property type="entry name" value="Kinase-like_dom_sf"/>
</dbReference>
<keyword evidence="6 11" id="KW-0418">Kinase</keyword>
<dbReference type="InterPro" id="IPR050108">
    <property type="entry name" value="CDK"/>
</dbReference>
<dbReference type="Pfam" id="PF00069">
    <property type="entry name" value="Pkinase"/>
    <property type="match status" value="1"/>
</dbReference>
<evidence type="ECO:0000313" key="12">
    <source>
        <dbReference type="Proteomes" id="UP000250043"/>
    </source>
</evidence>
<evidence type="ECO:0000256" key="9">
    <source>
        <dbReference type="ARBA" id="ARBA00048367"/>
    </source>
</evidence>
<dbReference type="SMART" id="SM00220">
    <property type="entry name" value="S_TKc"/>
    <property type="match status" value="1"/>
</dbReference>
<feature type="domain" description="Protein kinase" evidence="10">
    <location>
        <begin position="13"/>
        <end position="384"/>
    </location>
</feature>
<dbReference type="SUPFAM" id="SSF56112">
    <property type="entry name" value="Protein kinase-like (PK-like)"/>
    <property type="match status" value="1"/>
</dbReference>
<dbReference type="PROSITE" id="PS50011">
    <property type="entry name" value="PROTEIN_KINASE_DOM"/>
    <property type="match status" value="1"/>
</dbReference>
<dbReference type="GO" id="GO:0005524">
    <property type="term" value="F:ATP binding"/>
    <property type="evidence" value="ECO:0007669"/>
    <property type="project" value="UniProtKB-KW"/>
</dbReference>
<gene>
    <name evidence="11" type="ORF">OBBRIDRAFT_787922</name>
</gene>
<name>A0A8E2DUA3_9APHY</name>
<dbReference type="InterPro" id="IPR000719">
    <property type="entry name" value="Prot_kinase_dom"/>
</dbReference>
<accession>A0A8E2DUA3</accession>
<evidence type="ECO:0000256" key="3">
    <source>
        <dbReference type="ARBA" id="ARBA00022527"/>
    </source>
</evidence>